<dbReference type="AlphaFoldDB" id="A0A0F9FD48"/>
<feature type="non-terminal residue" evidence="1">
    <location>
        <position position="1"/>
    </location>
</feature>
<protein>
    <submittedName>
        <fullName evidence="1">Uncharacterized protein</fullName>
    </submittedName>
</protein>
<organism evidence="1">
    <name type="scientific">marine sediment metagenome</name>
    <dbReference type="NCBI Taxonomy" id="412755"/>
    <lineage>
        <taxon>unclassified sequences</taxon>
        <taxon>metagenomes</taxon>
        <taxon>ecological metagenomes</taxon>
    </lineage>
</organism>
<comment type="caution">
    <text evidence="1">The sequence shown here is derived from an EMBL/GenBank/DDBJ whole genome shotgun (WGS) entry which is preliminary data.</text>
</comment>
<evidence type="ECO:0000313" key="1">
    <source>
        <dbReference type="EMBL" id="KKL49077.1"/>
    </source>
</evidence>
<dbReference type="EMBL" id="LAZR01033091">
    <property type="protein sequence ID" value="KKL49077.1"/>
    <property type="molecule type" value="Genomic_DNA"/>
</dbReference>
<proteinExistence type="predicted"/>
<sequence>LEYDTVDFKELLLQKTHDFYSKALNIQLK</sequence>
<reference evidence="1" key="1">
    <citation type="journal article" date="2015" name="Nature">
        <title>Complex archaea that bridge the gap between prokaryotes and eukaryotes.</title>
        <authorList>
            <person name="Spang A."/>
            <person name="Saw J.H."/>
            <person name="Jorgensen S.L."/>
            <person name="Zaremba-Niedzwiedzka K."/>
            <person name="Martijn J."/>
            <person name="Lind A.E."/>
            <person name="van Eijk R."/>
            <person name="Schleper C."/>
            <person name="Guy L."/>
            <person name="Ettema T.J."/>
        </authorList>
    </citation>
    <scope>NUCLEOTIDE SEQUENCE</scope>
</reference>
<gene>
    <name evidence="1" type="ORF">LCGC14_2319170</name>
</gene>
<name>A0A0F9FD48_9ZZZZ</name>
<accession>A0A0F9FD48</accession>